<evidence type="ECO:0000256" key="2">
    <source>
        <dbReference type="ARBA" id="ARBA00007928"/>
    </source>
</evidence>
<feature type="transmembrane region" description="Helical" evidence="7">
    <location>
        <begin position="120"/>
        <end position="141"/>
    </location>
</feature>
<evidence type="ECO:0000256" key="7">
    <source>
        <dbReference type="SAM" id="Phobius"/>
    </source>
</evidence>
<dbReference type="Pfam" id="PF01810">
    <property type="entry name" value="LysE"/>
    <property type="match status" value="1"/>
</dbReference>
<keyword evidence="5 7" id="KW-1133">Transmembrane helix</keyword>
<dbReference type="Proteomes" id="UP000249898">
    <property type="component" value="Chromosome"/>
</dbReference>
<dbReference type="GO" id="GO:0042970">
    <property type="term" value="F:homoserine transmembrane transporter activity"/>
    <property type="evidence" value="ECO:0007669"/>
    <property type="project" value="TreeGrafter"/>
</dbReference>
<reference evidence="8 9" key="1">
    <citation type="submission" date="2016-06" db="EMBL/GenBank/DDBJ databases">
        <title>The sequenced genome of the ice-adhering bacterium Marinomonas primoryensis, from Antarctica.</title>
        <authorList>
            <person name="Graham L."/>
            <person name="Vance T.D.R."/>
            <person name="Davies P.L."/>
        </authorList>
    </citation>
    <scope>NUCLEOTIDE SEQUENCE [LARGE SCALE GENOMIC DNA]</scope>
    <source>
        <strain evidence="8 9">AceL</strain>
    </source>
</reference>
<dbReference type="PANTHER" id="PTHR30086:SF14">
    <property type="entry name" value="HOMOSERINE_HOMOSERINE LACTONE EFFLUX PROTEIN"/>
    <property type="match status" value="1"/>
</dbReference>
<feature type="transmembrane region" description="Helical" evidence="7">
    <location>
        <begin position="147"/>
        <end position="168"/>
    </location>
</feature>
<evidence type="ECO:0000256" key="3">
    <source>
        <dbReference type="ARBA" id="ARBA00022475"/>
    </source>
</evidence>
<accession>A0A2Z4PR75</accession>
<keyword evidence="3" id="KW-1003">Cell membrane</keyword>
<sequence length="210" mass="23198">MDWQIWFVTAPFLLLLALSPGPNNFTAMYNGMQVGPQKAIIAVLGRNVAFVILMTVSALGLGAVIVTSAFWFNIVKWLGVIYLLYIGIKIWRSAAVALDQHELENGVISRGHFSRIRQEFLIAISNPKAILIFTAIFPQLLDLSLPVAPQFFMIGVTFIICEFISGYVDAVSGKQIHRLIKSQKGMIKLNKSMGSVFMFASILLASSSRS</sequence>
<dbReference type="PANTHER" id="PTHR30086">
    <property type="entry name" value="ARGININE EXPORTER PROTEIN ARGO"/>
    <property type="match status" value="1"/>
</dbReference>
<dbReference type="OrthoDB" id="9804822at2"/>
<keyword evidence="6 7" id="KW-0472">Membrane</keyword>
<dbReference type="RefSeq" id="WP_112137353.1">
    <property type="nucleotide sequence ID" value="NZ_CP016181.1"/>
</dbReference>
<organism evidence="8 9">
    <name type="scientific">Marinomonas primoryensis</name>
    <dbReference type="NCBI Taxonomy" id="178399"/>
    <lineage>
        <taxon>Bacteria</taxon>
        <taxon>Pseudomonadati</taxon>
        <taxon>Pseudomonadota</taxon>
        <taxon>Gammaproteobacteria</taxon>
        <taxon>Oceanospirillales</taxon>
        <taxon>Oceanospirillaceae</taxon>
        <taxon>Marinomonas</taxon>
    </lineage>
</organism>
<evidence type="ECO:0000313" key="8">
    <source>
        <dbReference type="EMBL" id="AWY00046.1"/>
    </source>
</evidence>
<dbReference type="PIRSF" id="PIRSF006324">
    <property type="entry name" value="LeuE"/>
    <property type="match status" value="1"/>
</dbReference>
<comment type="similarity">
    <text evidence="2">Belongs to the Rht family.</text>
</comment>
<feature type="transmembrane region" description="Helical" evidence="7">
    <location>
        <begin position="6"/>
        <end position="27"/>
    </location>
</feature>
<evidence type="ECO:0000256" key="1">
    <source>
        <dbReference type="ARBA" id="ARBA00004651"/>
    </source>
</evidence>
<feature type="transmembrane region" description="Helical" evidence="7">
    <location>
        <begin position="48"/>
        <end position="71"/>
    </location>
</feature>
<dbReference type="InterPro" id="IPR001123">
    <property type="entry name" value="LeuE-type"/>
</dbReference>
<evidence type="ECO:0000256" key="5">
    <source>
        <dbReference type="ARBA" id="ARBA00022989"/>
    </source>
</evidence>
<name>A0A2Z4PR75_9GAMM</name>
<dbReference type="EMBL" id="CP016181">
    <property type="protein sequence ID" value="AWY00046.1"/>
    <property type="molecule type" value="Genomic_DNA"/>
</dbReference>
<feature type="transmembrane region" description="Helical" evidence="7">
    <location>
        <begin position="77"/>
        <end position="99"/>
    </location>
</feature>
<protein>
    <submittedName>
        <fullName evidence="8">Homoserine lactone transporter</fullName>
    </submittedName>
</protein>
<evidence type="ECO:0000313" key="9">
    <source>
        <dbReference type="Proteomes" id="UP000249898"/>
    </source>
</evidence>
<proteinExistence type="inferred from homology"/>
<dbReference type="AlphaFoldDB" id="A0A2Z4PR75"/>
<dbReference type="GO" id="GO:0005886">
    <property type="term" value="C:plasma membrane"/>
    <property type="evidence" value="ECO:0007669"/>
    <property type="project" value="UniProtKB-SubCell"/>
</dbReference>
<evidence type="ECO:0000256" key="4">
    <source>
        <dbReference type="ARBA" id="ARBA00022692"/>
    </source>
</evidence>
<evidence type="ECO:0000256" key="6">
    <source>
        <dbReference type="ARBA" id="ARBA00023136"/>
    </source>
</evidence>
<comment type="subcellular location">
    <subcellularLocation>
        <location evidence="1">Cell membrane</location>
        <topology evidence="1">Multi-pass membrane protein</topology>
    </subcellularLocation>
</comment>
<gene>
    <name evidence="8" type="ORF">A8139_08585</name>
</gene>
<keyword evidence="4 7" id="KW-0812">Transmembrane</keyword>